<dbReference type="InterPro" id="IPR001736">
    <property type="entry name" value="PLipase_D/transphosphatidylase"/>
</dbReference>
<dbReference type="EMBL" id="VYGV01000025">
    <property type="protein sequence ID" value="NWF47978.1"/>
    <property type="molecule type" value="Genomic_DNA"/>
</dbReference>
<gene>
    <name evidence="3" type="ORF">F3K02_22375</name>
</gene>
<dbReference type="AlphaFoldDB" id="A0A7Y8H0V7"/>
<evidence type="ECO:0000313" key="3">
    <source>
        <dbReference type="EMBL" id="NWF47978.1"/>
    </source>
</evidence>
<dbReference type="CDD" id="cd09111">
    <property type="entry name" value="PLDc_ymdC_like_1"/>
    <property type="match status" value="1"/>
</dbReference>
<feature type="transmembrane region" description="Helical" evidence="1">
    <location>
        <begin position="12"/>
        <end position="34"/>
    </location>
</feature>
<dbReference type="PANTHER" id="PTHR21248:SF12">
    <property type="entry name" value="CARDIOLIPIN SYNTHASE C"/>
    <property type="match status" value="1"/>
</dbReference>
<feature type="domain" description="PLD phosphodiesterase" evidence="2">
    <location>
        <begin position="386"/>
        <end position="408"/>
    </location>
</feature>
<evidence type="ECO:0000313" key="4">
    <source>
        <dbReference type="Proteomes" id="UP000545507"/>
    </source>
</evidence>
<organism evidence="3 4">
    <name type="scientific">Hydrogenophaga aromaticivorans</name>
    <dbReference type="NCBI Taxonomy" id="2610898"/>
    <lineage>
        <taxon>Bacteria</taxon>
        <taxon>Pseudomonadati</taxon>
        <taxon>Pseudomonadota</taxon>
        <taxon>Betaproteobacteria</taxon>
        <taxon>Burkholderiales</taxon>
        <taxon>Comamonadaceae</taxon>
        <taxon>Hydrogenophaga</taxon>
    </lineage>
</organism>
<dbReference type="Pfam" id="PF13091">
    <property type="entry name" value="PLDc_2"/>
    <property type="match status" value="2"/>
</dbReference>
<name>A0A7Y8H0V7_9BURK</name>
<dbReference type="Proteomes" id="UP000545507">
    <property type="component" value="Unassembled WGS sequence"/>
</dbReference>
<dbReference type="SMART" id="SM00155">
    <property type="entry name" value="PLDc"/>
    <property type="match status" value="2"/>
</dbReference>
<dbReference type="RefSeq" id="WP_177138144.1">
    <property type="nucleotide sequence ID" value="NZ_VYGV01000025.1"/>
</dbReference>
<evidence type="ECO:0000259" key="2">
    <source>
        <dbReference type="PROSITE" id="PS50035"/>
    </source>
</evidence>
<feature type="domain" description="PLD phosphodiesterase" evidence="2">
    <location>
        <begin position="161"/>
        <end position="188"/>
    </location>
</feature>
<dbReference type="GO" id="GO:0030572">
    <property type="term" value="F:phosphatidyltransferase activity"/>
    <property type="evidence" value="ECO:0007669"/>
    <property type="project" value="UniProtKB-ARBA"/>
</dbReference>
<dbReference type="PANTHER" id="PTHR21248">
    <property type="entry name" value="CARDIOLIPIN SYNTHASE"/>
    <property type="match status" value="1"/>
</dbReference>
<sequence>MSGSRWTLWRAAKVLAWSLAGIFVGLPVLLYLGFLGIQEASERQWLGKAPTHPAIDVRSHEPHTVALLDVGFDSLATRMRLIEEAKESIELEFFIYEVDTASRLVTQALARKAREGVKVRLLVDFALPVFKLAPHYAQALEAAGVEVRYYNTAGLARFFASNHRTHRKLLVVDRQKAIIGGRNIADDYFDLSERYNFLDSDMYIDGPVASGITDSFELYWASDWVTNPIDVAASSTLPGPELLGLPTAAEAALAAELQRHPPQHALSTCNDMHFVTDYPGSGVERRKVFLELTRLAKEARQQIMVESPYLVLRDDGLAVLQQVAQRGVKLQILTNSLYSTDAFYTVASLANSLDRLSLPKLEVWAYGGQALAGSERPSASPRWGVHAKRAVFDDHTIVVGTYNIDPRSANLNSELMVVCRNNRFLAETLQHNMRLRIAQSRAVVGGANAGGLNALVKDADEDTLFKMRAIAPIASLLDFLM</sequence>
<keyword evidence="4" id="KW-1185">Reference proteome</keyword>
<proteinExistence type="predicted"/>
<reference evidence="3 4" key="1">
    <citation type="submission" date="2019-09" db="EMBL/GenBank/DDBJ databases">
        <title>Hydrogenophaga aromatica sp. nov., isolated from a para-xylene-degrading enrichment culture.</title>
        <authorList>
            <person name="Tancsics A."/>
            <person name="Banerjee S."/>
        </authorList>
    </citation>
    <scope>NUCLEOTIDE SEQUENCE [LARGE SCALE GENOMIC DNA]</scope>
    <source>
        <strain evidence="3 4">D2P1</strain>
    </source>
</reference>
<dbReference type="GO" id="GO:0032049">
    <property type="term" value="P:cardiolipin biosynthetic process"/>
    <property type="evidence" value="ECO:0007669"/>
    <property type="project" value="UniProtKB-ARBA"/>
</dbReference>
<dbReference type="Gene3D" id="3.30.870.10">
    <property type="entry name" value="Endonuclease Chain A"/>
    <property type="match status" value="2"/>
</dbReference>
<keyword evidence="1" id="KW-0472">Membrane</keyword>
<keyword evidence="1" id="KW-0812">Transmembrane</keyword>
<evidence type="ECO:0000256" key="1">
    <source>
        <dbReference type="SAM" id="Phobius"/>
    </source>
</evidence>
<keyword evidence="1" id="KW-1133">Transmembrane helix</keyword>
<dbReference type="PROSITE" id="PS50035">
    <property type="entry name" value="PLD"/>
    <property type="match status" value="2"/>
</dbReference>
<dbReference type="SUPFAM" id="SSF56024">
    <property type="entry name" value="Phospholipase D/nuclease"/>
    <property type="match status" value="2"/>
</dbReference>
<comment type="caution">
    <text evidence="3">The sequence shown here is derived from an EMBL/GenBank/DDBJ whole genome shotgun (WGS) entry which is preliminary data.</text>
</comment>
<accession>A0A7Y8H0V7</accession>
<protein>
    <submittedName>
        <fullName evidence="3">Phosphatidylserine/phosphatidylglycerophosphate/ cardiolipin synthase family protein</fullName>
    </submittedName>
</protein>
<dbReference type="InterPro" id="IPR025202">
    <property type="entry name" value="PLD-like_dom"/>
</dbReference>